<protein>
    <submittedName>
        <fullName evidence="1">Uncharacterized protein</fullName>
    </submittedName>
</protein>
<evidence type="ECO:0000313" key="2">
    <source>
        <dbReference type="Proteomes" id="UP000243650"/>
    </source>
</evidence>
<dbReference type="Proteomes" id="UP000243650">
    <property type="component" value="Unassembled WGS sequence"/>
</dbReference>
<gene>
    <name evidence="1" type="ORF">C6I21_03710</name>
</gene>
<keyword evidence="2" id="KW-1185">Reference proteome</keyword>
<organism evidence="1 2">
    <name type="scientific">Alkalicoccus urumqiensis</name>
    <name type="common">Bacillus urumqiensis</name>
    <dbReference type="NCBI Taxonomy" id="1548213"/>
    <lineage>
        <taxon>Bacteria</taxon>
        <taxon>Bacillati</taxon>
        <taxon>Bacillota</taxon>
        <taxon>Bacilli</taxon>
        <taxon>Bacillales</taxon>
        <taxon>Bacillaceae</taxon>
        <taxon>Alkalicoccus</taxon>
    </lineage>
</organism>
<comment type="caution">
    <text evidence="1">The sequence shown here is derived from an EMBL/GenBank/DDBJ whole genome shotgun (WGS) entry which is preliminary data.</text>
</comment>
<dbReference type="EMBL" id="PVNS01000003">
    <property type="protein sequence ID" value="PRO66663.1"/>
    <property type="molecule type" value="Genomic_DNA"/>
</dbReference>
<dbReference type="AlphaFoldDB" id="A0A2P6MK74"/>
<name>A0A2P6MK74_ALKUR</name>
<reference evidence="1 2" key="1">
    <citation type="submission" date="2018-03" db="EMBL/GenBank/DDBJ databases">
        <title>Bacillus urumqiensis sp. nov., a moderately haloalkaliphilic bacterium isolated from a salt lake.</title>
        <authorList>
            <person name="Zhao B."/>
            <person name="Liao Z."/>
        </authorList>
    </citation>
    <scope>NUCLEOTIDE SEQUENCE [LARGE SCALE GENOMIC DNA]</scope>
    <source>
        <strain evidence="1 2">BZ-SZ-XJ18</strain>
    </source>
</reference>
<dbReference type="OrthoDB" id="80147at2"/>
<proteinExistence type="predicted"/>
<sequence length="130" mass="15230">MNESGYFFNFEAISEPRTKDTSLRIIVNRSKEIADLLLFPDPDSKVTTFQIDFPNYITYSVTYDDYTVWDNGETFEGETFRIYSKSNYLDYVQKKFDLEGKQITHYSLACEEHHVDIISEHEPIVTEVSS</sequence>
<accession>A0A2P6MK74</accession>
<evidence type="ECO:0000313" key="1">
    <source>
        <dbReference type="EMBL" id="PRO66663.1"/>
    </source>
</evidence>